<dbReference type="EMBL" id="VWRN01000031">
    <property type="protein sequence ID" value="KAA6124501.1"/>
    <property type="molecule type" value="Genomic_DNA"/>
</dbReference>
<proteinExistence type="predicted"/>
<sequence length="224" mass="25561">MTKCNPCKWLHPTAFCDNCHPKIDHGNSVLPRFNASMVLPPYTGADPTQSATMSPYRAEFLEFAQQFATSRHRADLLDGLIAYREALRNIGITQGFQWFDGSFVEDVEHSRGRPPADIDVVTFAYGPPSADPLAYRAWVLQNQALFDPRETKRLHKCDAFFVDMRQLRPELLVDRTRYWFGLFSHQRATALWKGIVQVPLVSDDIQARIMLQNLQFDDQGGNDA</sequence>
<reference evidence="1 2" key="1">
    <citation type="submission" date="2019-09" db="EMBL/GenBank/DDBJ databases">
        <title>Isolation of a novel species in the genus Cupriavidus from patients with sepsis using whole genome sequencing.</title>
        <authorList>
            <person name="Kweon O.J."/>
            <person name="Lee M.-K."/>
        </authorList>
    </citation>
    <scope>NUCLEOTIDE SEQUENCE [LARGE SCALE GENOMIC DNA]</scope>
    <source>
        <strain evidence="1 2">MKL-01</strain>
    </source>
</reference>
<evidence type="ECO:0000313" key="2">
    <source>
        <dbReference type="Proteomes" id="UP000324324"/>
    </source>
</evidence>
<dbReference type="InterPro" id="IPR053860">
    <property type="entry name" value="DUF6932"/>
</dbReference>
<protein>
    <submittedName>
        <fullName evidence="1">Uncharacterized protein</fullName>
    </submittedName>
</protein>
<dbReference type="RefSeq" id="WP_150083181.1">
    <property type="nucleotide sequence ID" value="NZ_VWRN01000031.1"/>
</dbReference>
<dbReference type="AlphaFoldDB" id="A0A5M8AQR9"/>
<organism evidence="1 2">
    <name type="scientific">Cupriavidus cauae</name>
    <dbReference type="NCBI Taxonomy" id="2608999"/>
    <lineage>
        <taxon>Bacteria</taxon>
        <taxon>Pseudomonadati</taxon>
        <taxon>Pseudomonadota</taxon>
        <taxon>Betaproteobacteria</taxon>
        <taxon>Burkholderiales</taxon>
        <taxon>Burkholderiaceae</taxon>
        <taxon>Cupriavidus</taxon>
    </lineage>
</organism>
<keyword evidence="2" id="KW-1185">Reference proteome</keyword>
<comment type="caution">
    <text evidence="1">The sequence shown here is derived from an EMBL/GenBank/DDBJ whole genome shotgun (WGS) entry which is preliminary data.</text>
</comment>
<accession>A0A5M8AQR9</accession>
<dbReference type="Proteomes" id="UP000324324">
    <property type="component" value="Unassembled WGS sequence"/>
</dbReference>
<evidence type="ECO:0000313" key="1">
    <source>
        <dbReference type="EMBL" id="KAA6124501.1"/>
    </source>
</evidence>
<gene>
    <name evidence="1" type="ORF">F1599_11360</name>
</gene>
<name>A0A5M8AQR9_9BURK</name>
<dbReference type="Pfam" id="PF22014">
    <property type="entry name" value="DUF6932"/>
    <property type="match status" value="1"/>
</dbReference>